<reference evidence="2" key="1">
    <citation type="journal article" date="2013" name="Environ. Microbiol.">
        <title>Microbiota from the distal guts of lean and obese adolescents exhibit partial functional redundancy besides clear differences in community structure.</title>
        <authorList>
            <person name="Ferrer M."/>
            <person name="Ruiz A."/>
            <person name="Lanza F."/>
            <person name="Haange S.B."/>
            <person name="Oberbach A."/>
            <person name="Till H."/>
            <person name="Bargiela R."/>
            <person name="Campoy C."/>
            <person name="Segura M.T."/>
            <person name="Richter M."/>
            <person name="von Bergen M."/>
            <person name="Seifert J."/>
            <person name="Suarez A."/>
        </authorList>
    </citation>
    <scope>NUCLEOTIDE SEQUENCE</scope>
</reference>
<sequence>ELQKAIIEEFAPRFAENAECLYVGDTIEKDLVKNIDKLKKLGFEITLHDKMPDVVLYREDKNWIYFIESVTSVGPMDPKRILEITEMTKDVTAGKIFVTAFLDFKTYKKFSEELAWDTEVWIAEMPEHMIHLNGDKFMGPR</sequence>
<dbReference type="GO" id="GO:0009036">
    <property type="term" value="F:type II site-specific deoxyribonuclease activity"/>
    <property type="evidence" value="ECO:0007669"/>
    <property type="project" value="InterPro"/>
</dbReference>
<dbReference type="EMBL" id="AJWY01005652">
    <property type="protein sequence ID" value="EKC69047.1"/>
    <property type="molecule type" value="Genomic_DNA"/>
</dbReference>
<feature type="domain" description="BsuBI/PstI restriction endonuclease" evidence="1">
    <location>
        <begin position="1"/>
        <end position="134"/>
    </location>
</feature>
<dbReference type="GO" id="GO:0009307">
    <property type="term" value="P:DNA restriction-modification system"/>
    <property type="evidence" value="ECO:0007669"/>
    <property type="project" value="InterPro"/>
</dbReference>
<protein>
    <submittedName>
        <fullName evidence="2">Type II site-specific deoxyribonuclease</fullName>
    </submittedName>
</protein>
<dbReference type="InterPro" id="IPR041963">
    <property type="entry name" value="BsuBI/PstI_C_sf"/>
</dbReference>
<dbReference type="AlphaFoldDB" id="K1T7D6"/>
<evidence type="ECO:0000259" key="1">
    <source>
        <dbReference type="Pfam" id="PF06616"/>
    </source>
</evidence>
<accession>K1T7D6</accession>
<dbReference type="InterPro" id="IPR009528">
    <property type="entry name" value="Restrct_endonuc_II_BsuBI_C"/>
</dbReference>
<dbReference type="GO" id="GO:0000287">
    <property type="term" value="F:magnesium ion binding"/>
    <property type="evidence" value="ECO:0007669"/>
    <property type="project" value="InterPro"/>
</dbReference>
<dbReference type="Pfam" id="PF06616">
    <property type="entry name" value="BsuBI_PstI_RE"/>
    <property type="match status" value="1"/>
</dbReference>
<dbReference type="Gene3D" id="3.40.1350.80">
    <property type="match status" value="1"/>
</dbReference>
<organism evidence="2">
    <name type="scientific">human gut metagenome</name>
    <dbReference type="NCBI Taxonomy" id="408170"/>
    <lineage>
        <taxon>unclassified sequences</taxon>
        <taxon>metagenomes</taxon>
        <taxon>organismal metagenomes</taxon>
    </lineage>
</organism>
<comment type="caution">
    <text evidence="2">The sequence shown here is derived from an EMBL/GenBank/DDBJ whole genome shotgun (WGS) entry which is preliminary data.</text>
</comment>
<name>K1T7D6_9ZZZZ</name>
<evidence type="ECO:0000313" key="2">
    <source>
        <dbReference type="EMBL" id="EKC69047.1"/>
    </source>
</evidence>
<proteinExistence type="predicted"/>
<gene>
    <name evidence="2" type="ORF">LEA_08493</name>
</gene>
<feature type="non-terminal residue" evidence="2">
    <location>
        <position position="1"/>
    </location>
</feature>
<dbReference type="GO" id="GO:0003677">
    <property type="term" value="F:DNA binding"/>
    <property type="evidence" value="ECO:0007669"/>
    <property type="project" value="InterPro"/>
</dbReference>